<feature type="compositionally biased region" description="Polar residues" evidence="2">
    <location>
        <begin position="90"/>
        <end position="99"/>
    </location>
</feature>
<proteinExistence type="predicted"/>
<dbReference type="EMBL" id="CAKOGP040000852">
    <property type="protein sequence ID" value="CAJ1939811.1"/>
    <property type="molecule type" value="Genomic_DNA"/>
</dbReference>
<feature type="region of interest" description="Disordered" evidence="2">
    <location>
        <begin position="85"/>
        <end position="105"/>
    </location>
</feature>
<evidence type="ECO:0000313" key="3">
    <source>
        <dbReference type="EMBL" id="CAJ1939811.1"/>
    </source>
</evidence>
<name>A0AAD2CQY8_9STRA</name>
<sequence length="105" mass="11942">MGKKSTWTTHQFSARIQEINNRIPSFPPDYDYQMPSSLDNNNTADLVHDEHGFDVSSATLEDLVKFAEDQIEQYKNKKTILLSKKEDSTSSKNHASSTIFEEAVC</sequence>
<keyword evidence="1" id="KW-0175">Coiled coil</keyword>
<dbReference type="AlphaFoldDB" id="A0AAD2CQY8"/>
<evidence type="ECO:0000256" key="1">
    <source>
        <dbReference type="SAM" id="Coils"/>
    </source>
</evidence>
<organism evidence="3 4">
    <name type="scientific">Cylindrotheca closterium</name>
    <dbReference type="NCBI Taxonomy" id="2856"/>
    <lineage>
        <taxon>Eukaryota</taxon>
        <taxon>Sar</taxon>
        <taxon>Stramenopiles</taxon>
        <taxon>Ochrophyta</taxon>
        <taxon>Bacillariophyta</taxon>
        <taxon>Bacillariophyceae</taxon>
        <taxon>Bacillariophycidae</taxon>
        <taxon>Bacillariales</taxon>
        <taxon>Bacillariaceae</taxon>
        <taxon>Cylindrotheca</taxon>
    </lineage>
</organism>
<keyword evidence="4" id="KW-1185">Reference proteome</keyword>
<dbReference type="Proteomes" id="UP001295423">
    <property type="component" value="Unassembled WGS sequence"/>
</dbReference>
<accession>A0AAD2CQY8</accession>
<evidence type="ECO:0000256" key="2">
    <source>
        <dbReference type="SAM" id="MobiDB-lite"/>
    </source>
</evidence>
<protein>
    <submittedName>
        <fullName evidence="3">Uncharacterized protein</fullName>
    </submittedName>
</protein>
<comment type="caution">
    <text evidence="3">The sequence shown here is derived from an EMBL/GenBank/DDBJ whole genome shotgun (WGS) entry which is preliminary data.</text>
</comment>
<reference evidence="3" key="1">
    <citation type="submission" date="2023-08" db="EMBL/GenBank/DDBJ databases">
        <authorList>
            <person name="Audoor S."/>
            <person name="Bilcke G."/>
        </authorList>
    </citation>
    <scope>NUCLEOTIDE SEQUENCE</scope>
</reference>
<gene>
    <name evidence="3" type="ORF">CYCCA115_LOCUS6748</name>
</gene>
<feature type="coiled-coil region" evidence="1">
    <location>
        <begin position="57"/>
        <end position="84"/>
    </location>
</feature>
<evidence type="ECO:0000313" key="4">
    <source>
        <dbReference type="Proteomes" id="UP001295423"/>
    </source>
</evidence>